<reference evidence="2" key="1">
    <citation type="journal article" date="2015" name="Genome Announc.">
        <title>Draft genome sequence of the cellulolytic fungus Chaetomium globosum.</title>
        <authorList>
            <person name="Cuomo C.A."/>
            <person name="Untereiner W.A."/>
            <person name="Ma L.-J."/>
            <person name="Grabherr M."/>
            <person name="Birren B.W."/>
        </authorList>
    </citation>
    <scope>NUCLEOTIDE SEQUENCE [LARGE SCALE GENOMIC DNA]</scope>
    <source>
        <strain evidence="2">ATCC 6205 / CBS 148.51 / DSM 1962 / NBRC 6347 / NRRL 1970</strain>
    </source>
</reference>
<protein>
    <submittedName>
        <fullName evidence="1">Uncharacterized protein</fullName>
    </submittedName>
</protein>
<accession>Q2HE78</accession>
<dbReference type="InParanoid" id="Q2HE78"/>
<dbReference type="Proteomes" id="UP000001056">
    <property type="component" value="Unassembled WGS sequence"/>
</dbReference>
<gene>
    <name evidence="1" type="ORF">CHGG_01476</name>
</gene>
<dbReference type="AlphaFoldDB" id="Q2HE78"/>
<dbReference type="VEuPathDB" id="FungiDB:CHGG_01476"/>
<dbReference type="RefSeq" id="XP_001220697.1">
    <property type="nucleotide sequence ID" value="XM_001220696.1"/>
</dbReference>
<evidence type="ECO:0000313" key="2">
    <source>
        <dbReference type="Proteomes" id="UP000001056"/>
    </source>
</evidence>
<sequence length="119" mass="13088">MYQIGCTGAEDKRPIQRFNIIFVDRRVGMNDSHDSQLATAKAAERTRGQNSTLGYVVQAVLGLRVGWRKKLSGSLSCMLEGFRLTEIPGPSTNPDLVSSNVERRASAMQGRTCRAARAM</sequence>
<name>Q2HE78_CHAGB</name>
<evidence type="ECO:0000313" key="1">
    <source>
        <dbReference type="EMBL" id="EAQ93241.1"/>
    </source>
</evidence>
<organism evidence="1 2">
    <name type="scientific">Chaetomium globosum (strain ATCC 6205 / CBS 148.51 / DSM 1962 / NBRC 6347 / NRRL 1970)</name>
    <name type="common">Soil fungus</name>
    <dbReference type="NCBI Taxonomy" id="306901"/>
    <lineage>
        <taxon>Eukaryota</taxon>
        <taxon>Fungi</taxon>
        <taxon>Dikarya</taxon>
        <taxon>Ascomycota</taxon>
        <taxon>Pezizomycotina</taxon>
        <taxon>Sordariomycetes</taxon>
        <taxon>Sordariomycetidae</taxon>
        <taxon>Sordariales</taxon>
        <taxon>Chaetomiaceae</taxon>
        <taxon>Chaetomium</taxon>
    </lineage>
</organism>
<proteinExistence type="predicted"/>
<keyword evidence="2" id="KW-1185">Reference proteome</keyword>
<dbReference type="HOGENOM" id="CLU_2061224_0_0_1"/>
<dbReference type="GeneID" id="4388206"/>
<dbReference type="EMBL" id="CH408029">
    <property type="protein sequence ID" value="EAQ93241.1"/>
    <property type="molecule type" value="Genomic_DNA"/>
</dbReference>